<reference evidence="3 4" key="1">
    <citation type="submission" date="2019-02" db="EMBL/GenBank/DDBJ databases">
        <title>Complete Genome Sequence and Methylome Analysis of Sphaerotilus natans subsp. sulfidivorans D-507.</title>
        <authorList>
            <person name="Fomenkov A."/>
            <person name="Gridneva E."/>
            <person name="Smolyakov D."/>
            <person name="Dubinina G."/>
            <person name="Vincze T."/>
            <person name="Grabovich M."/>
            <person name="Roberts R.J."/>
        </authorList>
    </citation>
    <scope>NUCLEOTIDE SEQUENCE [LARGE SCALE GENOMIC DNA]</scope>
    <source>
        <strain evidence="3 4">D-507</strain>
    </source>
</reference>
<reference evidence="2 5" key="2">
    <citation type="submission" date="2024-06" db="EMBL/GenBank/DDBJ databases">
        <title>Genomic Encyclopedia of Type Strains, Phase IV (KMG-IV): sequencing the most valuable type-strain genomes for metagenomic binning, comparative biology and taxonomic classification.</title>
        <authorList>
            <person name="Goeker M."/>
        </authorList>
    </citation>
    <scope>NUCLEOTIDE SEQUENCE [LARGE SCALE GENOMIC DNA]</scope>
    <source>
        <strain evidence="2 5">D-501</strain>
    </source>
</reference>
<evidence type="ECO:0000313" key="5">
    <source>
        <dbReference type="Proteomes" id="UP001549111"/>
    </source>
</evidence>
<feature type="region of interest" description="Disordered" evidence="1">
    <location>
        <begin position="100"/>
        <end position="127"/>
    </location>
</feature>
<dbReference type="PANTHER" id="PTHR46523:SF1">
    <property type="entry name" value="DCTP PYROPHOSPHATASE 1"/>
    <property type="match status" value="1"/>
</dbReference>
<dbReference type="InterPro" id="IPR025984">
    <property type="entry name" value="DCTPP"/>
</dbReference>
<evidence type="ECO:0000256" key="1">
    <source>
        <dbReference type="SAM" id="MobiDB-lite"/>
    </source>
</evidence>
<organism evidence="3 4">
    <name type="scientific">Sphaerotilus sulfidivorans</name>
    <dbReference type="NCBI Taxonomy" id="639200"/>
    <lineage>
        <taxon>Bacteria</taxon>
        <taxon>Pseudomonadati</taxon>
        <taxon>Pseudomonadota</taxon>
        <taxon>Betaproteobacteria</taxon>
        <taxon>Burkholderiales</taxon>
        <taxon>Sphaerotilaceae</taxon>
        <taxon>Sphaerotilus</taxon>
    </lineage>
</organism>
<dbReference type="OrthoDB" id="9791898at2"/>
<proteinExistence type="predicted"/>
<dbReference type="Pfam" id="PF12643">
    <property type="entry name" value="MazG-like"/>
    <property type="match status" value="1"/>
</dbReference>
<accession>A0A5C1Q475</accession>
<dbReference type="AlphaFoldDB" id="A0A5C1Q475"/>
<dbReference type="PANTHER" id="PTHR46523">
    <property type="entry name" value="DCTP PYROPHOSPHATASE 1"/>
    <property type="match status" value="1"/>
</dbReference>
<evidence type="ECO:0000313" key="4">
    <source>
        <dbReference type="Proteomes" id="UP000323522"/>
    </source>
</evidence>
<evidence type="ECO:0000313" key="3">
    <source>
        <dbReference type="EMBL" id="QEN02361.1"/>
    </source>
</evidence>
<dbReference type="CDD" id="cd11537">
    <property type="entry name" value="NTP-PPase_RS21-C6_like"/>
    <property type="match status" value="1"/>
</dbReference>
<dbReference type="EMBL" id="JBEPLS010000002">
    <property type="protein sequence ID" value="MET3602764.1"/>
    <property type="molecule type" value="Genomic_DNA"/>
</dbReference>
<dbReference type="InterPro" id="IPR052555">
    <property type="entry name" value="dCTP_Pyrophosphatase"/>
</dbReference>
<dbReference type="Gene3D" id="1.10.287.1080">
    <property type="entry name" value="MazG-like"/>
    <property type="match status" value="1"/>
</dbReference>
<dbReference type="PIRSF" id="PIRSF029826">
    <property type="entry name" value="UCP029826_pph"/>
    <property type="match status" value="1"/>
</dbReference>
<keyword evidence="3" id="KW-0378">Hydrolase</keyword>
<protein>
    <submittedName>
        <fullName evidence="2">NTP pyrophosphatase (Non-canonical NTP hydrolase)</fullName>
    </submittedName>
    <submittedName>
        <fullName evidence="3">Nucleotide pyrophosphohydrolase</fullName>
    </submittedName>
</protein>
<dbReference type="Proteomes" id="UP000323522">
    <property type="component" value="Chromosome"/>
</dbReference>
<gene>
    <name evidence="2" type="ORF">ABIC99_000548</name>
    <name evidence="3" type="ORF">EWH46_17400</name>
</gene>
<dbReference type="Proteomes" id="UP001549111">
    <property type="component" value="Unassembled WGS sequence"/>
</dbReference>
<dbReference type="SUPFAM" id="SSF101386">
    <property type="entry name" value="all-alpha NTP pyrophosphatases"/>
    <property type="match status" value="1"/>
</dbReference>
<dbReference type="KEGG" id="snn:EWH46_17400"/>
<sequence length="127" mass="13834">MDIHSLQTRLRAFSAERGWEPYQNPKNLAMAMVVEAAELVEIFQWLSPEQAADIAADAARQQHVGEEIADVLVYLLQIADRCGIDLEAAVERKIGLNALKYPVPSSPQPAPTDSGVADAPSPEPRAD</sequence>
<dbReference type="RefSeq" id="WP_149504988.1">
    <property type="nucleotide sequence ID" value="NZ_CP035708.1"/>
</dbReference>
<dbReference type="GO" id="GO:0009143">
    <property type="term" value="P:nucleoside triphosphate catabolic process"/>
    <property type="evidence" value="ECO:0007669"/>
    <property type="project" value="InterPro"/>
</dbReference>
<dbReference type="EMBL" id="CP035708">
    <property type="protein sequence ID" value="QEN02361.1"/>
    <property type="molecule type" value="Genomic_DNA"/>
</dbReference>
<keyword evidence="5" id="KW-1185">Reference proteome</keyword>
<name>A0A5C1Q475_9BURK</name>
<dbReference type="GO" id="GO:0047429">
    <property type="term" value="F:nucleoside triphosphate diphosphatase activity"/>
    <property type="evidence" value="ECO:0007669"/>
    <property type="project" value="InterPro"/>
</dbReference>
<evidence type="ECO:0000313" key="2">
    <source>
        <dbReference type="EMBL" id="MET3602764.1"/>
    </source>
</evidence>